<feature type="binding site" evidence="7">
    <location>
        <position position="39"/>
    </location>
    <ligand>
        <name>ATP</name>
        <dbReference type="ChEBI" id="CHEBI:30616"/>
    </ligand>
</feature>
<protein>
    <recommendedName>
        <fullName evidence="1">non-specific serine/threonine protein kinase</fullName>
        <ecNumber evidence="1">2.7.11.1</ecNumber>
    </recommendedName>
</protein>
<evidence type="ECO:0000256" key="6">
    <source>
        <dbReference type="ARBA" id="ARBA00022840"/>
    </source>
</evidence>
<dbReference type="PROSITE" id="PS00108">
    <property type="entry name" value="PROTEIN_KINASE_ST"/>
    <property type="match status" value="1"/>
</dbReference>
<dbReference type="CDD" id="cd14014">
    <property type="entry name" value="STKc_PknB_like"/>
    <property type="match status" value="1"/>
</dbReference>
<accession>A0ABW0ZL59</accession>
<evidence type="ECO:0000256" key="8">
    <source>
        <dbReference type="SAM" id="MobiDB-lite"/>
    </source>
</evidence>
<gene>
    <name evidence="11" type="ORF">ACFPZN_00275</name>
</gene>
<evidence type="ECO:0000256" key="4">
    <source>
        <dbReference type="ARBA" id="ARBA00022741"/>
    </source>
</evidence>
<keyword evidence="4 7" id="KW-0547">Nucleotide-binding</keyword>
<dbReference type="SMART" id="SM00220">
    <property type="entry name" value="S_TKc"/>
    <property type="match status" value="1"/>
</dbReference>
<dbReference type="InterPro" id="IPR024520">
    <property type="entry name" value="DUF3558"/>
</dbReference>
<comment type="caution">
    <text evidence="11">The sequence shown here is derived from an EMBL/GenBank/DDBJ whole genome shotgun (WGS) entry which is preliminary data.</text>
</comment>
<keyword evidence="9" id="KW-0472">Membrane</keyword>
<keyword evidence="6 7" id="KW-0067">ATP-binding</keyword>
<organism evidence="11 12">
    <name type="scientific">Actinomadura rugatobispora</name>
    <dbReference type="NCBI Taxonomy" id="1994"/>
    <lineage>
        <taxon>Bacteria</taxon>
        <taxon>Bacillati</taxon>
        <taxon>Actinomycetota</taxon>
        <taxon>Actinomycetes</taxon>
        <taxon>Streptosporangiales</taxon>
        <taxon>Thermomonosporaceae</taxon>
        <taxon>Actinomadura</taxon>
    </lineage>
</organism>
<evidence type="ECO:0000256" key="9">
    <source>
        <dbReference type="SAM" id="Phobius"/>
    </source>
</evidence>
<dbReference type="PROSITE" id="PS50011">
    <property type="entry name" value="PROTEIN_KINASE_DOM"/>
    <property type="match status" value="1"/>
</dbReference>
<keyword evidence="9" id="KW-0812">Transmembrane</keyword>
<evidence type="ECO:0000256" key="7">
    <source>
        <dbReference type="PROSITE-ProRule" id="PRU10141"/>
    </source>
</evidence>
<dbReference type="InterPro" id="IPR000719">
    <property type="entry name" value="Prot_kinase_dom"/>
</dbReference>
<evidence type="ECO:0000313" key="11">
    <source>
        <dbReference type="EMBL" id="MFC5744040.1"/>
    </source>
</evidence>
<keyword evidence="12" id="KW-1185">Reference proteome</keyword>
<feature type="domain" description="Protein kinase" evidence="10">
    <location>
        <begin position="10"/>
        <end position="268"/>
    </location>
</feature>
<dbReference type="SUPFAM" id="SSF56112">
    <property type="entry name" value="Protein kinase-like (PK-like)"/>
    <property type="match status" value="1"/>
</dbReference>
<feature type="compositionally biased region" description="Low complexity" evidence="8">
    <location>
        <begin position="321"/>
        <end position="330"/>
    </location>
</feature>
<dbReference type="PROSITE" id="PS00107">
    <property type="entry name" value="PROTEIN_KINASE_ATP"/>
    <property type="match status" value="1"/>
</dbReference>
<dbReference type="InterPro" id="IPR008271">
    <property type="entry name" value="Ser/Thr_kinase_AS"/>
</dbReference>
<reference evidence="12" key="1">
    <citation type="journal article" date="2019" name="Int. J. Syst. Evol. Microbiol.">
        <title>The Global Catalogue of Microorganisms (GCM) 10K type strain sequencing project: providing services to taxonomists for standard genome sequencing and annotation.</title>
        <authorList>
            <consortium name="The Broad Institute Genomics Platform"/>
            <consortium name="The Broad Institute Genome Sequencing Center for Infectious Disease"/>
            <person name="Wu L."/>
            <person name="Ma J."/>
        </authorList>
    </citation>
    <scope>NUCLEOTIDE SEQUENCE [LARGE SCALE GENOMIC DNA]</scope>
    <source>
        <strain evidence="12">KCTC 42087</strain>
    </source>
</reference>
<dbReference type="EMBL" id="JBHSON010000001">
    <property type="protein sequence ID" value="MFC5744040.1"/>
    <property type="molecule type" value="Genomic_DNA"/>
</dbReference>
<dbReference type="Pfam" id="PF00069">
    <property type="entry name" value="Pkinase"/>
    <property type="match status" value="1"/>
</dbReference>
<proteinExistence type="predicted"/>
<sequence length="509" mass="54295">MPDRVLAGRYRLRERLGSGGMGTVWSAVDETLRRDVAVKEIVFPDGLTSEERRVATGRAQREARAAALVDHPGVITVHDVVVEDDRPWIVMELLSGPSLEQTVRRDGPRPPAAVAHIGLQLLDALCAAHAKGIVHRDVKPANVLFARDGHVVLTDFGIASIEADPALTRTGAFVGSPGYAAPERLREQPAGPESDFWSLGATLYMAVEGRSPFERDSPMAVLGAVLREQPAPPRQAGSLSPLLWHLLQKDPSARPGVDVIRQVLHNVAAGRPSGLPDPMPPPPPRRPGALVPVLAGAAMLTVIVLAVVFVAVFAFSGDDQTTAATPTAAPTSPPATTPSASPTSGLDPCSLLTAEQVRRLLADRKSQQEKDSDKSCGWAAKKRGVSLTNLTLGTGGPPPETSVEAHNKFVSWRNARSKASDSVYWGWPEIDVKHVRGSQSAARTVSGIGDEAFAYTTTGLTQPMDKAFVVVRVKHVVIEVEHIYERGTATTDDAAQAARWVAQSLASKT</sequence>
<dbReference type="Gene3D" id="1.10.510.10">
    <property type="entry name" value="Transferase(Phosphotransferase) domain 1"/>
    <property type="match status" value="1"/>
</dbReference>
<evidence type="ECO:0000256" key="5">
    <source>
        <dbReference type="ARBA" id="ARBA00022777"/>
    </source>
</evidence>
<keyword evidence="3 11" id="KW-0808">Transferase</keyword>
<evidence type="ECO:0000256" key="3">
    <source>
        <dbReference type="ARBA" id="ARBA00022679"/>
    </source>
</evidence>
<dbReference type="Proteomes" id="UP001596074">
    <property type="component" value="Unassembled WGS sequence"/>
</dbReference>
<dbReference type="InterPro" id="IPR011009">
    <property type="entry name" value="Kinase-like_dom_sf"/>
</dbReference>
<feature type="transmembrane region" description="Helical" evidence="9">
    <location>
        <begin position="289"/>
        <end position="315"/>
    </location>
</feature>
<evidence type="ECO:0000256" key="1">
    <source>
        <dbReference type="ARBA" id="ARBA00012513"/>
    </source>
</evidence>
<dbReference type="GO" id="GO:0004674">
    <property type="term" value="F:protein serine/threonine kinase activity"/>
    <property type="evidence" value="ECO:0007669"/>
    <property type="project" value="UniProtKB-EC"/>
</dbReference>
<evidence type="ECO:0000313" key="12">
    <source>
        <dbReference type="Proteomes" id="UP001596074"/>
    </source>
</evidence>
<dbReference type="PANTHER" id="PTHR43289">
    <property type="entry name" value="MITOGEN-ACTIVATED PROTEIN KINASE KINASE KINASE 20-RELATED"/>
    <property type="match status" value="1"/>
</dbReference>
<feature type="region of interest" description="Disordered" evidence="8">
    <location>
        <begin position="321"/>
        <end position="348"/>
    </location>
</feature>
<dbReference type="RefSeq" id="WP_378278848.1">
    <property type="nucleotide sequence ID" value="NZ_JBHSON010000001.1"/>
</dbReference>
<dbReference type="InterPro" id="IPR017441">
    <property type="entry name" value="Protein_kinase_ATP_BS"/>
</dbReference>
<evidence type="ECO:0000259" key="10">
    <source>
        <dbReference type="PROSITE" id="PS50011"/>
    </source>
</evidence>
<dbReference type="Pfam" id="PF12079">
    <property type="entry name" value="DUF3558"/>
    <property type="match status" value="1"/>
</dbReference>
<dbReference type="Gene3D" id="3.30.200.20">
    <property type="entry name" value="Phosphorylase Kinase, domain 1"/>
    <property type="match status" value="1"/>
</dbReference>
<keyword evidence="5 11" id="KW-0418">Kinase</keyword>
<evidence type="ECO:0000256" key="2">
    <source>
        <dbReference type="ARBA" id="ARBA00022527"/>
    </source>
</evidence>
<dbReference type="PANTHER" id="PTHR43289:SF6">
    <property type="entry name" value="SERINE_THREONINE-PROTEIN KINASE NEKL-3"/>
    <property type="match status" value="1"/>
</dbReference>
<name>A0ABW0ZL59_9ACTN</name>
<keyword evidence="2" id="KW-0723">Serine/threonine-protein kinase</keyword>
<keyword evidence="9" id="KW-1133">Transmembrane helix</keyword>
<dbReference type="EC" id="2.7.11.1" evidence="1"/>